<reference evidence="2" key="1">
    <citation type="journal article" date="2020" name="G3 (Bethesda)">
        <title>High-Quality Assemblies for Three Invasive Social Wasps from the &lt;i&gt;Vespula&lt;/i&gt; Genus.</title>
        <authorList>
            <person name="Harrop T.W.R."/>
            <person name="Guhlin J."/>
            <person name="McLaughlin G.M."/>
            <person name="Permina E."/>
            <person name="Stockwell P."/>
            <person name="Gilligan J."/>
            <person name="Le Lec M.F."/>
            <person name="Gruber M.A.M."/>
            <person name="Quinn O."/>
            <person name="Lovegrove M."/>
            <person name="Duncan E.J."/>
            <person name="Remnant E.J."/>
            <person name="Van Eeckhoven J."/>
            <person name="Graham B."/>
            <person name="Knapp R.A."/>
            <person name="Langford K.W."/>
            <person name="Kronenberg Z."/>
            <person name="Press M.O."/>
            <person name="Eacker S.M."/>
            <person name="Wilson-Rankin E.E."/>
            <person name="Purcell J."/>
            <person name="Lester P.J."/>
            <person name="Dearden P.K."/>
        </authorList>
    </citation>
    <scope>NUCLEOTIDE SEQUENCE</scope>
    <source>
        <strain evidence="2">Volc-1</strain>
    </source>
</reference>
<feature type="compositionally biased region" description="Basic residues" evidence="1">
    <location>
        <begin position="38"/>
        <end position="47"/>
    </location>
</feature>
<evidence type="ECO:0000313" key="2">
    <source>
        <dbReference type="EMBL" id="KAF7398136.1"/>
    </source>
</evidence>
<feature type="region of interest" description="Disordered" evidence="1">
    <location>
        <begin position="98"/>
        <end position="129"/>
    </location>
</feature>
<comment type="caution">
    <text evidence="2">The sequence shown here is derived from an EMBL/GenBank/DDBJ whole genome shotgun (WGS) entry which is preliminary data.</text>
</comment>
<accession>A0A834K104</accession>
<keyword evidence="3" id="KW-1185">Reference proteome</keyword>
<feature type="region of interest" description="Disordered" evidence="1">
    <location>
        <begin position="1"/>
        <end position="62"/>
    </location>
</feature>
<feature type="compositionally biased region" description="Acidic residues" evidence="1">
    <location>
        <begin position="100"/>
        <end position="122"/>
    </location>
</feature>
<evidence type="ECO:0000313" key="3">
    <source>
        <dbReference type="Proteomes" id="UP000600918"/>
    </source>
</evidence>
<feature type="compositionally biased region" description="Basic and acidic residues" evidence="1">
    <location>
        <begin position="48"/>
        <end position="62"/>
    </location>
</feature>
<dbReference type="Proteomes" id="UP000600918">
    <property type="component" value="Unassembled WGS sequence"/>
</dbReference>
<feature type="compositionally biased region" description="Basic and acidic residues" evidence="1">
    <location>
        <begin position="16"/>
        <end position="26"/>
    </location>
</feature>
<dbReference type="AlphaFoldDB" id="A0A834K104"/>
<evidence type="ECO:0000256" key="1">
    <source>
        <dbReference type="SAM" id="MobiDB-lite"/>
    </source>
</evidence>
<proteinExistence type="predicted"/>
<dbReference type="EMBL" id="JACSDY010000019">
    <property type="protein sequence ID" value="KAF7398136.1"/>
    <property type="molecule type" value="Genomic_DNA"/>
</dbReference>
<gene>
    <name evidence="2" type="ORF">H0235_016144</name>
</gene>
<sequence>MQRRTQEEDFSSGRKLFPEEHIARDEEEKEEEEEEKKEKKKKKKKKKTIQETRRGGHAIREHVGTLSWLHCSKCSGKCRESKNGRRRSRNPFRMCSVLIDFDDDDDDDDDEDEDIDGDDEDNVMISTES</sequence>
<name>A0A834K104_VESPE</name>
<organism evidence="2 3">
    <name type="scientific">Vespula pensylvanica</name>
    <name type="common">Western yellow jacket</name>
    <name type="synonym">Wasp</name>
    <dbReference type="NCBI Taxonomy" id="30213"/>
    <lineage>
        <taxon>Eukaryota</taxon>
        <taxon>Metazoa</taxon>
        <taxon>Ecdysozoa</taxon>
        <taxon>Arthropoda</taxon>
        <taxon>Hexapoda</taxon>
        <taxon>Insecta</taxon>
        <taxon>Pterygota</taxon>
        <taxon>Neoptera</taxon>
        <taxon>Endopterygota</taxon>
        <taxon>Hymenoptera</taxon>
        <taxon>Apocrita</taxon>
        <taxon>Aculeata</taxon>
        <taxon>Vespoidea</taxon>
        <taxon>Vespidae</taxon>
        <taxon>Vespinae</taxon>
        <taxon>Vespula</taxon>
    </lineage>
</organism>
<protein>
    <submittedName>
        <fullName evidence="2">Uncharacterized protein</fullName>
    </submittedName>
</protein>